<gene>
    <name evidence="12" type="ORF">MNOR_LOCUS5076</name>
</gene>
<protein>
    <recommendedName>
        <fullName evidence="11">C2H2-type domain-containing protein</fullName>
    </recommendedName>
</protein>
<dbReference type="GO" id="GO:0008270">
    <property type="term" value="F:zinc ion binding"/>
    <property type="evidence" value="ECO:0007669"/>
    <property type="project" value="UniProtKB-KW"/>
</dbReference>
<dbReference type="PANTHER" id="PTHR47772:SF13">
    <property type="entry name" value="GASTRULA ZINC FINGER PROTEIN XLCGF49.1-LIKE-RELATED"/>
    <property type="match status" value="1"/>
</dbReference>
<feature type="domain" description="C2H2-type" evidence="11">
    <location>
        <begin position="507"/>
        <end position="534"/>
    </location>
</feature>
<dbReference type="Pfam" id="PF00096">
    <property type="entry name" value="zf-C2H2"/>
    <property type="match status" value="4"/>
</dbReference>
<dbReference type="PROSITE" id="PS00028">
    <property type="entry name" value="ZINC_FINGER_C2H2_1"/>
    <property type="match status" value="6"/>
</dbReference>
<evidence type="ECO:0000256" key="6">
    <source>
        <dbReference type="ARBA" id="ARBA00023015"/>
    </source>
</evidence>
<feature type="compositionally biased region" description="Low complexity" evidence="10">
    <location>
        <begin position="47"/>
        <end position="61"/>
    </location>
</feature>
<evidence type="ECO:0000256" key="9">
    <source>
        <dbReference type="PROSITE-ProRule" id="PRU00042"/>
    </source>
</evidence>
<comment type="subcellular location">
    <subcellularLocation>
        <location evidence="1">Nucleus</location>
    </subcellularLocation>
</comment>
<feature type="domain" description="C2H2-type" evidence="11">
    <location>
        <begin position="406"/>
        <end position="433"/>
    </location>
</feature>
<keyword evidence="7" id="KW-0804">Transcription</keyword>
<reference evidence="12 13" key="1">
    <citation type="submission" date="2024-05" db="EMBL/GenBank/DDBJ databases">
        <authorList>
            <person name="Wallberg A."/>
        </authorList>
    </citation>
    <scope>NUCLEOTIDE SEQUENCE [LARGE SCALE GENOMIC DNA]</scope>
</reference>
<feature type="region of interest" description="Disordered" evidence="10">
    <location>
        <begin position="229"/>
        <end position="256"/>
    </location>
</feature>
<evidence type="ECO:0000313" key="12">
    <source>
        <dbReference type="EMBL" id="CAL4065787.1"/>
    </source>
</evidence>
<dbReference type="Gene3D" id="3.30.160.60">
    <property type="entry name" value="Classic Zinc Finger"/>
    <property type="match status" value="5"/>
</dbReference>
<evidence type="ECO:0000256" key="8">
    <source>
        <dbReference type="ARBA" id="ARBA00023242"/>
    </source>
</evidence>
<feature type="region of interest" description="Disordered" evidence="10">
    <location>
        <begin position="27"/>
        <end position="62"/>
    </location>
</feature>
<feature type="region of interest" description="Disordered" evidence="10">
    <location>
        <begin position="746"/>
        <end position="783"/>
    </location>
</feature>
<dbReference type="FunFam" id="3.30.160.60:FF:001498">
    <property type="entry name" value="Zinc finger protein 404"/>
    <property type="match status" value="1"/>
</dbReference>
<evidence type="ECO:0000259" key="11">
    <source>
        <dbReference type="PROSITE" id="PS50157"/>
    </source>
</evidence>
<dbReference type="GO" id="GO:0006357">
    <property type="term" value="P:regulation of transcription by RNA polymerase II"/>
    <property type="evidence" value="ECO:0007669"/>
    <property type="project" value="UniProtKB-ARBA"/>
</dbReference>
<feature type="region of interest" description="Disordered" evidence="10">
    <location>
        <begin position="178"/>
        <end position="198"/>
    </location>
</feature>
<feature type="domain" description="C2H2-type" evidence="11">
    <location>
        <begin position="348"/>
        <end position="376"/>
    </location>
</feature>
<evidence type="ECO:0000256" key="5">
    <source>
        <dbReference type="ARBA" id="ARBA00022833"/>
    </source>
</evidence>
<feature type="domain" description="C2H2-type" evidence="11">
    <location>
        <begin position="152"/>
        <end position="179"/>
    </location>
</feature>
<keyword evidence="8" id="KW-0539">Nucleus</keyword>
<dbReference type="AlphaFoldDB" id="A0AAV2PV20"/>
<dbReference type="SUPFAM" id="SSF57667">
    <property type="entry name" value="beta-beta-alpha zinc fingers"/>
    <property type="match status" value="4"/>
</dbReference>
<feature type="compositionally biased region" description="Low complexity" evidence="10">
    <location>
        <begin position="188"/>
        <end position="198"/>
    </location>
</feature>
<comment type="caution">
    <text evidence="12">The sequence shown here is derived from an EMBL/GenBank/DDBJ whole genome shotgun (WGS) entry which is preliminary data.</text>
</comment>
<dbReference type="PANTHER" id="PTHR47772">
    <property type="entry name" value="ZINC FINGER PROTEIN 200"/>
    <property type="match status" value="1"/>
</dbReference>
<feature type="domain" description="C2H2-type" evidence="11">
    <location>
        <begin position="378"/>
        <end position="405"/>
    </location>
</feature>
<keyword evidence="4 9" id="KW-0863">Zinc-finger</keyword>
<dbReference type="InterPro" id="IPR050636">
    <property type="entry name" value="C2H2-ZF_domain-containing"/>
</dbReference>
<evidence type="ECO:0000256" key="1">
    <source>
        <dbReference type="ARBA" id="ARBA00004123"/>
    </source>
</evidence>
<dbReference type="SMART" id="SM00355">
    <property type="entry name" value="ZnF_C2H2"/>
    <property type="match status" value="13"/>
</dbReference>
<keyword evidence="13" id="KW-1185">Reference proteome</keyword>
<keyword evidence="3" id="KW-0677">Repeat</keyword>
<evidence type="ECO:0000256" key="7">
    <source>
        <dbReference type="ARBA" id="ARBA00023163"/>
    </source>
</evidence>
<accession>A0AAV2PV20</accession>
<keyword evidence="6" id="KW-0805">Transcription regulation</keyword>
<feature type="domain" description="C2H2-type" evidence="11">
    <location>
        <begin position="535"/>
        <end position="562"/>
    </location>
</feature>
<feature type="compositionally biased region" description="Polar residues" evidence="10">
    <location>
        <begin position="237"/>
        <end position="251"/>
    </location>
</feature>
<dbReference type="PROSITE" id="PS50157">
    <property type="entry name" value="ZINC_FINGER_C2H2_2"/>
    <property type="match status" value="6"/>
</dbReference>
<proteinExistence type="predicted"/>
<organism evidence="12 13">
    <name type="scientific">Meganyctiphanes norvegica</name>
    <name type="common">Northern krill</name>
    <name type="synonym">Thysanopoda norvegica</name>
    <dbReference type="NCBI Taxonomy" id="48144"/>
    <lineage>
        <taxon>Eukaryota</taxon>
        <taxon>Metazoa</taxon>
        <taxon>Ecdysozoa</taxon>
        <taxon>Arthropoda</taxon>
        <taxon>Crustacea</taxon>
        <taxon>Multicrustacea</taxon>
        <taxon>Malacostraca</taxon>
        <taxon>Eumalacostraca</taxon>
        <taxon>Eucarida</taxon>
        <taxon>Euphausiacea</taxon>
        <taxon>Euphausiidae</taxon>
        <taxon>Meganyctiphanes</taxon>
    </lineage>
</organism>
<feature type="non-terminal residue" evidence="12">
    <location>
        <position position="857"/>
    </location>
</feature>
<dbReference type="Proteomes" id="UP001497623">
    <property type="component" value="Unassembled WGS sequence"/>
</dbReference>
<evidence type="ECO:0000256" key="2">
    <source>
        <dbReference type="ARBA" id="ARBA00022723"/>
    </source>
</evidence>
<sequence>MNPEPCDLVMLVRLVMRDLVLSRLVMGPSTSRGTGGRASRRPRGTGRSRQSGTSSTDSESGTVREALAHYRLHVFETHKDYFTVVVGSLCPLPGCALGVEKKSTLHFHCSYCSFTATEILDLPLHMEKSHLAFYSEVSLVLRGDDVQRSKVYTCGECSRKIQGTVSIVHHLLTHEMDHEKTQNGSEATNNSCSRSNTTSPCNGISGHDKNVNGLNGDCCDSDVNGDSRSSSGFSKSFHNNATEVNNDSTANSDDEGEVVEINPLDLLTTVIDDDHKTVTTLDGSSMNVMLRLPAHTHFLAQEEDSGDTDIAYLDPDEEQPELDDITSPGESGLNDLTAELFLDKAGVYQCEKCGNAFKYQYLLNSHKRQAHQGSEVPFQCPACGAEYPSLYDLKRHLLTHTGVDLHRCQVCGQGFPEPTALKQHILTHSTGPEKAPRCESCGTEFPSKNELTRHIVKYQGTCNPNKTESVRCVTCNMELANLEALKEHRKTQHPSSEVSNGNIKKGFECDYCGKNFNCRSNLRDHLVVHTGEKPYPCDICGKSFSFIHNMKTHRLTHNEGRTELCPYCDKSYKSKISLYYHMKKGNCRGLSNTQVPEGYHRCTECLQVFANEERYRTHKEKNQCQTAHNCKNCGMKCSSPIKLQKHLAKGCNNQQPKPQPLPINNILREKRKKRNRAAVLRQREKAAEEINCERCNYSKDCCCTFSCPMCGKRVFSIKAYTLHTERTCPVVKQRRERIRAAIMEKKRKKDAENGELDPDIVENNSVTDGKDEMINSHLPNNNEAKLSLSSRNHLNSSKILKSEVNGENDGIALVSKQPKLGTLDRTVGDDDSNSGSLTDLSTFTSPNILPHVADSAD</sequence>
<evidence type="ECO:0000256" key="10">
    <source>
        <dbReference type="SAM" id="MobiDB-lite"/>
    </source>
</evidence>
<evidence type="ECO:0000313" key="13">
    <source>
        <dbReference type="Proteomes" id="UP001497623"/>
    </source>
</evidence>
<dbReference type="GO" id="GO:0005634">
    <property type="term" value="C:nucleus"/>
    <property type="evidence" value="ECO:0007669"/>
    <property type="project" value="UniProtKB-SubCell"/>
</dbReference>
<evidence type="ECO:0000256" key="3">
    <source>
        <dbReference type="ARBA" id="ARBA00022737"/>
    </source>
</evidence>
<keyword evidence="2" id="KW-0479">Metal-binding</keyword>
<dbReference type="InterPro" id="IPR013087">
    <property type="entry name" value="Znf_C2H2_type"/>
</dbReference>
<keyword evidence="5" id="KW-0862">Zinc</keyword>
<dbReference type="FunFam" id="3.30.160.60:FF:001289">
    <property type="entry name" value="Zinc finger protein 574"/>
    <property type="match status" value="1"/>
</dbReference>
<feature type="region of interest" description="Disordered" evidence="10">
    <location>
        <begin position="811"/>
        <end position="857"/>
    </location>
</feature>
<evidence type="ECO:0000256" key="4">
    <source>
        <dbReference type="ARBA" id="ARBA00022771"/>
    </source>
</evidence>
<dbReference type="Pfam" id="PF13894">
    <property type="entry name" value="zf-C2H2_4"/>
    <property type="match status" value="2"/>
</dbReference>
<dbReference type="InterPro" id="IPR036236">
    <property type="entry name" value="Znf_C2H2_sf"/>
</dbReference>
<dbReference type="EMBL" id="CAXKWB010001913">
    <property type="protein sequence ID" value="CAL4065787.1"/>
    <property type="molecule type" value="Genomic_DNA"/>
</dbReference>
<feature type="compositionally biased region" description="Polar residues" evidence="10">
    <location>
        <begin position="833"/>
        <end position="847"/>
    </location>
</feature>
<name>A0AAV2PV20_MEGNR</name>